<evidence type="ECO:0000256" key="9">
    <source>
        <dbReference type="ARBA" id="ARBA00023136"/>
    </source>
</evidence>
<evidence type="ECO:0000256" key="1">
    <source>
        <dbReference type="ARBA" id="ARBA00001917"/>
    </source>
</evidence>
<comment type="catalytic activity">
    <reaction evidence="10">
        <text>(S)-dihydroorotate + a quinone = orotate + a quinol</text>
        <dbReference type="Rhea" id="RHEA:30187"/>
        <dbReference type="ChEBI" id="CHEBI:24646"/>
        <dbReference type="ChEBI" id="CHEBI:30839"/>
        <dbReference type="ChEBI" id="CHEBI:30864"/>
        <dbReference type="ChEBI" id="CHEBI:132124"/>
        <dbReference type="EC" id="1.3.5.2"/>
    </reaction>
</comment>
<comment type="subcellular location">
    <subcellularLocation>
        <location evidence="2">Membrane</location>
    </subcellularLocation>
</comment>
<comment type="similarity">
    <text evidence="4">Belongs to the dihydroorotate dehydrogenase family. Type 2 subfamily.</text>
</comment>
<name>A0A382DEH6_9ZZZZ</name>
<feature type="domain" description="Dihydroorotate dehydrogenase catalytic" evidence="11">
    <location>
        <begin position="54"/>
        <end position="369"/>
    </location>
</feature>
<keyword evidence="9" id="KW-0472">Membrane</keyword>
<dbReference type="EC" id="1.3.5.2" evidence="5"/>
<dbReference type="CDD" id="cd04738">
    <property type="entry name" value="DHOD_2_like"/>
    <property type="match status" value="1"/>
</dbReference>
<dbReference type="GO" id="GO:0006207">
    <property type="term" value="P:'de novo' pyrimidine nucleobase biosynthetic process"/>
    <property type="evidence" value="ECO:0007669"/>
    <property type="project" value="InterPro"/>
</dbReference>
<evidence type="ECO:0000256" key="8">
    <source>
        <dbReference type="ARBA" id="ARBA00023002"/>
    </source>
</evidence>
<accession>A0A382DEH6</accession>
<keyword evidence="7" id="KW-0288">FMN</keyword>
<dbReference type="GO" id="GO:0005737">
    <property type="term" value="C:cytoplasm"/>
    <property type="evidence" value="ECO:0007669"/>
    <property type="project" value="InterPro"/>
</dbReference>
<dbReference type="SUPFAM" id="SSF51395">
    <property type="entry name" value="FMN-linked oxidoreductases"/>
    <property type="match status" value="1"/>
</dbReference>
<dbReference type="UniPathway" id="UPA00070">
    <property type="reaction ID" value="UER00946"/>
</dbReference>
<evidence type="ECO:0000256" key="5">
    <source>
        <dbReference type="ARBA" id="ARBA00012791"/>
    </source>
</evidence>
<evidence type="ECO:0000256" key="4">
    <source>
        <dbReference type="ARBA" id="ARBA00005359"/>
    </source>
</evidence>
<organism evidence="12">
    <name type="scientific">marine metagenome</name>
    <dbReference type="NCBI Taxonomy" id="408172"/>
    <lineage>
        <taxon>unclassified sequences</taxon>
        <taxon>metagenomes</taxon>
        <taxon>ecological metagenomes</taxon>
    </lineage>
</organism>
<dbReference type="InterPro" id="IPR005719">
    <property type="entry name" value="Dihydroorotate_DH_2"/>
</dbReference>
<comment type="pathway">
    <text evidence="3">Pyrimidine metabolism; UMP biosynthesis via de novo pathway; orotate from (S)-dihydroorotate (quinone route): step 1/1.</text>
</comment>
<protein>
    <recommendedName>
        <fullName evidence="5">dihydroorotate dehydrogenase (quinone)</fullName>
        <ecNumber evidence="5">1.3.5.2</ecNumber>
    </recommendedName>
</protein>
<dbReference type="InterPro" id="IPR001295">
    <property type="entry name" value="Dihydroorotate_DH_CS"/>
</dbReference>
<dbReference type="NCBIfam" id="NF003645">
    <property type="entry name" value="PRK05286.1-2"/>
    <property type="match status" value="1"/>
</dbReference>
<dbReference type="Gene3D" id="3.20.20.70">
    <property type="entry name" value="Aldolase class I"/>
    <property type="match status" value="1"/>
</dbReference>
<dbReference type="AlphaFoldDB" id="A0A382DEH6"/>
<evidence type="ECO:0000256" key="2">
    <source>
        <dbReference type="ARBA" id="ARBA00004370"/>
    </source>
</evidence>
<dbReference type="InterPro" id="IPR050074">
    <property type="entry name" value="DHO_dehydrogenase"/>
</dbReference>
<evidence type="ECO:0000256" key="7">
    <source>
        <dbReference type="ARBA" id="ARBA00022643"/>
    </source>
</evidence>
<evidence type="ECO:0000256" key="6">
    <source>
        <dbReference type="ARBA" id="ARBA00022630"/>
    </source>
</evidence>
<evidence type="ECO:0000313" key="12">
    <source>
        <dbReference type="EMBL" id="SVB36384.1"/>
    </source>
</evidence>
<dbReference type="EMBL" id="UINC01038820">
    <property type="protein sequence ID" value="SVB36384.1"/>
    <property type="molecule type" value="Genomic_DNA"/>
</dbReference>
<dbReference type="PANTHER" id="PTHR48109:SF4">
    <property type="entry name" value="DIHYDROOROTATE DEHYDROGENASE (QUINONE), MITOCHONDRIAL"/>
    <property type="match status" value="1"/>
</dbReference>
<dbReference type="GO" id="GO:0106430">
    <property type="term" value="F:dihydroorotate dehydrogenase (quinone) activity"/>
    <property type="evidence" value="ECO:0007669"/>
    <property type="project" value="UniProtKB-EC"/>
</dbReference>
<gene>
    <name evidence="12" type="ORF">METZ01_LOCUS189238</name>
</gene>
<proteinExistence type="inferred from homology"/>
<evidence type="ECO:0000256" key="10">
    <source>
        <dbReference type="ARBA" id="ARBA00048639"/>
    </source>
</evidence>
<keyword evidence="8" id="KW-0560">Oxidoreductase</keyword>
<dbReference type="GO" id="GO:0044205">
    <property type="term" value="P:'de novo' UMP biosynthetic process"/>
    <property type="evidence" value="ECO:0007669"/>
    <property type="project" value="UniProtKB-UniPathway"/>
</dbReference>
<reference evidence="12" key="1">
    <citation type="submission" date="2018-05" db="EMBL/GenBank/DDBJ databases">
        <authorList>
            <person name="Lanie J.A."/>
            <person name="Ng W.-L."/>
            <person name="Kazmierczak K.M."/>
            <person name="Andrzejewski T.M."/>
            <person name="Davidsen T.M."/>
            <person name="Wayne K.J."/>
            <person name="Tettelin H."/>
            <person name="Glass J.I."/>
            <person name="Rusch D."/>
            <person name="Podicherti R."/>
            <person name="Tsui H.-C.T."/>
            <person name="Winkler M.E."/>
        </authorList>
    </citation>
    <scope>NUCLEOTIDE SEQUENCE</scope>
</reference>
<keyword evidence="6" id="KW-0285">Flavoprotein</keyword>
<dbReference type="PROSITE" id="PS00911">
    <property type="entry name" value="DHODEHASE_1"/>
    <property type="match status" value="1"/>
</dbReference>
<dbReference type="PROSITE" id="PS00912">
    <property type="entry name" value="DHODEHASE_2"/>
    <property type="match status" value="1"/>
</dbReference>
<dbReference type="GO" id="GO:0016020">
    <property type="term" value="C:membrane"/>
    <property type="evidence" value="ECO:0007669"/>
    <property type="project" value="UniProtKB-SubCell"/>
</dbReference>
<dbReference type="InterPro" id="IPR013785">
    <property type="entry name" value="Aldolase_TIM"/>
</dbReference>
<comment type="cofactor">
    <cofactor evidence="1">
        <name>FMN</name>
        <dbReference type="ChEBI" id="CHEBI:58210"/>
    </cofactor>
</comment>
<sequence>MPFDFNFRQLRPLIFAGDAETAHERMLTIVESISKIPGFLSFLDRQFREEHPILRTQLFGRSLQNPIGLAAGFDKDGRIHPALFALGFGFVEIGTVTPNPQSGNPRPRLFRLTEDSALINRLGFNNQGAQKLAEKFISTSKKIIPEESDIFERSNDLQANTSSGMLGINIGKNKDTILDKATDDYVSCLNTLHPFADYFTLNISSPNTEDLRSLQEKYALRVLLDSVCTRRDKLDQNNLRTTPLLVKLAPDLDEEALGNSICVIQEFSIQGIVVANTTVKRPELKSRQCSENGGLSGKPLHKRSTEMIRSVFKELGTAIPIIGVGGIFSGADAYEKIRAGASAVQIYTALIYEGPGLIRKVKKELADLLIEDGFTSVSDAVGVDS</sequence>
<dbReference type="Pfam" id="PF01180">
    <property type="entry name" value="DHO_dh"/>
    <property type="match status" value="1"/>
</dbReference>
<dbReference type="NCBIfam" id="NF003652">
    <property type="entry name" value="PRK05286.2-5"/>
    <property type="match status" value="1"/>
</dbReference>
<evidence type="ECO:0000259" key="11">
    <source>
        <dbReference type="Pfam" id="PF01180"/>
    </source>
</evidence>
<dbReference type="HAMAP" id="MF_00225">
    <property type="entry name" value="DHO_dh_type2"/>
    <property type="match status" value="1"/>
</dbReference>
<dbReference type="PANTHER" id="PTHR48109">
    <property type="entry name" value="DIHYDROOROTATE DEHYDROGENASE (QUINONE), MITOCHONDRIAL-RELATED"/>
    <property type="match status" value="1"/>
</dbReference>
<evidence type="ECO:0000256" key="3">
    <source>
        <dbReference type="ARBA" id="ARBA00005161"/>
    </source>
</evidence>
<dbReference type="NCBIfam" id="TIGR01036">
    <property type="entry name" value="pyrD_sub2"/>
    <property type="match status" value="1"/>
</dbReference>
<dbReference type="InterPro" id="IPR005720">
    <property type="entry name" value="Dihydroorotate_DH_cat"/>
</dbReference>